<sequence>MNYFEIILVLIIVGMGVWVWCLLKDKKENEKEILAMEKEKNELDDFGAGLEEYNKKMQEKKEQAKEKIMGLLKNKDKISNQDAVKLLGISSATSVRYLDELEKEGRIKQVGKTGKKVFYQKQS</sequence>
<dbReference type="EMBL" id="MHOM01000021">
    <property type="protein sequence ID" value="OGZ64613.1"/>
    <property type="molecule type" value="Genomic_DNA"/>
</dbReference>
<reference evidence="3 4" key="1">
    <citation type="journal article" date="2016" name="Nat. Commun.">
        <title>Thousands of microbial genomes shed light on interconnected biogeochemical processes in an aquifer system.</title>
        <authorList>
            <person name="Anantharaman K."/>
            <person name="Brown C.T."/>
            <person name="Hug L.A."/>
            <person name="Sharon I."/>
            <person name="Castelle C.J."/>
            <person name="Probst A.J."/>
            <person name="Thomas B.C."/>
            <person name="Singh A."/>
            <person name="Wilkins M.J."/>
            <person name="Karaoz U."/>
            <person name="Brodie E.L."/>
            <person name="Williams K.H."/>
            <person name="Hubbard S.S."/>
            <person name="Banfield J.F."/>
        </authorList>
    </citation>
    <scope>NUCLEOTIDE SEQUENCE [LARGE SCALE GENOMIC DNA]</scope>
</reference>
<feature type="transmembrane region" description="Helical" evidence="2">
    <location>
        <begin position="6"/>
        <end position="23"/>
    </location>
</feature>
<feature type="coiled-coil region" evidence="1">
    <location>
        <begin position="24"/>
        <end position="81"/>
    </location>
</feature>
<evidence type="ECO:0000256" key="2">
    <source>
        <dbReference type="SAM" id="Phobius"/>
    </source>
</evidence>
<comment type="caution">
    <text evidence="3">The sequence shown here is derived from an EMBL/GenBank/DDBJ whole genome shotgun (WGS) entry which is preliminary data.</text>
</comment>
<evidence type="ECO:0000313" key="3">
    <source>
        <dbReference type="EMBL" id="OGZ64613.1"/>
    </source>
</evidence>
<organism evidence="3 4">
    <name type="scientific">Candidatus Staskawiczbacteria bacterium RIFCSPHIGHO2_01_FULL_36_16</name>
    <dbReference type="NCBI Taxonomy" id="1802200"/>
    <lineage>
        <taxon>Bacteria</taxon>
        <taxon>Candidatus Staskawicziibacteriota</taxon>
    </lineage>
</organism>
<dbReference type="InterPro" id="IPR036388">
    <property type="entry name" value="WH-like_DNA-bd_sf"/>
</dbReference>
<name>A0A1G2HQ87_9BACT</name>
<dbReference type="SUPFAM" id="SSF46785">
    <property type="entry name" value="Winged helix' DNA-binding domain"/>
    <property type="match status" value="1"/>
</dbReference>
<dbReference type="AlphaFoldDB" id="A0A1G2HQ87"/>
<keyword evidence="2" id="KW-0472">Membrane</keyword>
<evidence type="ECO:0000256" key="1">
    <source>
        <dbReference type="SAM" id="Coils"/>
    </source>
</evidence>
<keyword evidence="1" id="KW-0175">Coiled coil</keyword>
<dbReference type="InterPro" id="IPR036390">
    <property type="entry name" value="WH_DNA-bd_sf"/>
</dbReference>
<protein>
    <submittedName>
        <fullName evidence="3">Uncharacterized protein</fullName>
    </submittedName>
</protein>
<dbReference type="Gene3D" id="1.10.10.10">
    <property type="entry name" value="Winged helix-like DNA-binding domain superfamily/Winged helix DNA-binding domain"/>
    <property type="match status" value="1"/>
</dbReference>
<gene>
    <name evidence="3" type="ORF">A2812_02355</name>
</gene>
<proteinExistence type="predicted"/>
<dbReference type="Pfam" id="PF13412">
    <property type="entry name" value="HTH_24"/>
    <property type="match status" value="1"/>
</dbReference>
<keyword evidence="2" id="KW-1133">Transmembrane helix</keyword>
<keyword evidence="2" id="KW-0812">Transmembrane</keyword>
<dbReference type="Proteomes" id="UP000177190">
    <property type="component" value="Unassembled WGS sequence"/>
</dbReference>
<accession>A0A1G2HQ87</accession>
<evidence type="ECO:0000313" key="4">
    <source>
        <dbReference type="Proteomes" id="UP000177190"/>
    </source>
</evidence>
<dbReference type="STRING" id="1802200.A2812_02355"/>